<comment type="subcellular location">
    <subcellularLocation>
        <location evidence="1 8">Cell membrane</location>
        <topology evidence="1 8">Multi-pass membrane protein</topology>
    </subcellularLocation>
</comment>
<evidence type="ECO:0000256" key="5">
    <source>
        <dbReference type="ARBA" id="ARBA00022692"/>
    </source>
</evidence>
<evidence type="ECO:0000256" key="3">
    <source>
        <dbReference type="ARBA" id="ARBA00022448"/>
    </source>
</evidence>
<evidence type="ECO:0000256" key="1">
    <source>
        <dbReference type="ARBA" id="ARBA00004651"/>
    </source>
</evidence>
<dbReference type="PANTHER" id="PTHR34295:SF4">
    <property type="entry name" value="BIOTIN TRANSPORTER BIOY-RELATED"/>
    <property type="match status" value="1"/>
</dbReference>
<dbReference type="Pfam" id="PF02632">
    <property type="entry name" value="BioY"/>
    <property type="match status" value="1"/>
</dbReference>
<dbReference type="InParanoid" id="A0A1Y5SXF5"/>
<evidence type="ECO:0000256" key="9">
    <source>
        <dbReference type="SAM" id="Phobius"/>
    </source>
</evidence>
<feature type="transmembrane region" description="Helical" evidence="9">
    <location>
        <begin position="78"/>
        <end position="103"/>
    </location>
</feature>
<protein>
    <recommendedName>
        <fullName evidence="8">Biotin transporter</fullName>
    </recommendedName>
</protein>
<accession>A0A1Y5SXF5</accession>
<dbReference type="GO" id="GO:0005886">
    <property type="term" value="C:plasma membrane"/>
    <property type="evidence" value="ECO:0007669"/>
    <property type="project" value="UniProtKB-SubCell"/>
</dbReference>
<evidence type="ECO:0000256" key="7">
    <source>
        <dbReference type="ARBA" id="ARBA00023136"/>
    </source>
</evidence>
<keyword evidence="5 9" id="KW-0812">Transmembrane</keyword>
<organism evidence="10 11">
    <name type="scientific">Oceanibacterium hippocampi</name>
    <dbReference type="NCBI Taxonomy" id="745714"/>
    <lineage>
        <taxon>Bacteria</taxon>
        <taxon>Pseudomonadati</taxon>
        <taxon>Pseudomonadota</taxon>
        <taxon>Alphaproteobacteria</taxon>
        <taxon>Sneathiellales</taxon>
        <taxon>Sneathiellaceae</taxon>
        <taxon>Oceanibacterium</taxon>
    </lineage>
</organism>
<feature type="transmembrane region" description="Helical" evidence="9">
    <location>
        <begin position="115"/>
        <end position="141"/>
    </location>
</feature>
<evidence type="ECO:0000256" key="8">
    <source>
        <dbReference type="PIRNR" id="PIRNR016661"/>
    </source>
</evidence>
<dbReference type="Gene3D" id="1.10.1760.20">
    <property type="match status" value="1"/>
</dbReference>
<dbReference type="RefSeq" id="WP_085883246.1">
    <property type="nucleotide sequence ID" value="NZ_FWFR01000001.1"/>
</dbReference>
<evidence type="ECO:0000313" key="10">
    <source>
        <dbReference type="EMBL" id="SLN47375.1"/>
    </source>
</evidence>
<feature type="transmembrane region" description="Helical" evidence="9">
    <location>
        <begin position="53"/>
        <end position="72"/>
    </location>
</feature>
<dbReference type="OrthoDB" id="9803495at2"/>
<dbReference type="PANTHER" id="PTHR34295">
    <property type="entry name" value="BIOTIN TRANSPORTER BIOY"/>
    <property type="match status" value="1"/>
</dbReference>
<keyword evidence="7 8" id="KW-0472">Membrane</keyword>
<keyword evidence="4 8" id="KW-1003">Cell membrane</keyword>
<proteinExistence type="inferred from homology"/>
<gene>
    <name evidence="10" type="primary">bioY</name>
    <name evidence="10" type="ORF">OCH7691_02043</name>
</gene>
<keyword evidence="6 9" id="KW-1133">Transmembrane helix</keyword>
<feature type="transmembrane region" description="Helical" evidence="9">
    <location>
        <begin position="6"/>
        <end position="32"/>
    </location>
</feature>
<evidence type="ECO:0000256" key="4">
    <source>
        <dbReference type="ARBA" id="ARBA00022475"/>
    </source>
</evidence>
<evidence type="ECO:0000256" key="6">
    <source>
        <dbReference type="ARBA" id="ARBA00022989"/>
    </source>
</evidence>
<dbReference type="GO" id="GO:0015225">
    <property type="term" value="F:biotin transmembrane transporter activity"/>
    <property type="evidence" value="ECO:0007669"/>
    <property type="project" value="UniProtKB-UniRule"/>
</dbReference>
<dbReference type="AlphaFoldDB" id="A0A1Y5SXF5"/>
<feature type="transmembrane region" description="Helical" evidence="9">
    <location>
        <begin position="147"/>
        <end position="168"/>
    </location>
</feature>
<comment type="similarity">
    <text evidence="2 8">Belongs to the BioY family.</text>
</comment>
<name>A0A1Y5SXF5_9PROT</name>
<dbReference type="PIRSF" id="PIRSF016661">
    <property type="entry name" value="BioY"/>
    <property type="match status" value="1"/>
</dbReference>
<reference evidence="10 11" key="1">
    <citation type="submission" date="2017-03" db="EMBL/GenBank/DDBJ databases">
        <authorList>
            <person name="Afonso C.L."/>
            <person name="Miller P.J."/>
            <person name="Scott M.A."/>
            <person name="Spackman E."/>
            <person name="Goraichik I."/>
            <person name="Dimitrov K.M."/>
            <person name="Suarez D.L."/>
            <person name="Swayne D.E."/>
        </authorList>
    </citation>
    <scope>NUCLEOTIDE SEQUENCE [LARGE SCALE GENOMIC DNA]</scope>
    <source>
        <strain evidence="10 11">CECT 7691</strain>
    </source>
</reference>
<dbReference type="InterPro" id="IPR003784">
    <property type="entry name" value="BioY"/>
</dbReference>
<evidence type="ECO:0000256" key="2">
    <source>
        <dbReference type="ARBA" id="ARBA00010692"/>
    </source>
</evidence>
<keyword evidence="3 8" id="KW-0813">Transport</keyword>
<keyword evidence="11" id="KW-1185">Reference proteome</keyword>
<sequence>MSIKDIVHIALFAAITAALGVFPPFVLPLIGVPITAQSMGPMLAGSILGARKGALSMALFLLLVAIGLPLLAGGNGGLAVFLGPTAGFLFGWVLSAAVIGWLCQTYWSRAGVGHFALFNFLGGVLLLYPIGIAGISIVAGIPLLQAAIASLAFVPGDLVKVAVAAIVATTVRRSYPVMAGAH</sequence>
<evidence type="ECO:0000313" key="11">
    <source>
        <dbReference type="Proteomes" id="UP000193200"/>
    </source>
</evidence>
<dbReference type="Proteomes" id="UP000193200">
    <property type="component" value="Unassembled WGS sequence"/>
</dbReference>
<dbReference type="EMBL" id="FWFR01000001">
    <property type="protein sequence ID" value="SLN47375.1"/>
    <property type="molecule type" value="Genomic_DNA"/>
</dbReference>